<dbReference type="GO" id="GO:0005524">
    <property type="term" value="F:ATP binding"/>
    <property type="evidence" value="ECO:0007669"/>
    <property type="project" value="InterPro"/>
</dbReference>
<dbReference type="SUPFAM" id="SSF56112">
    <property type="entry name" value="Protein kinase-like (PK-like)"/>
    <property type="match status" value="1"/>
</dbReference>
<dbReference type="EMBL" id="KN716583">
    <property type="protein sequence ID" value="KJH43192.1"/>
    <property type="molecule type" value="Genomic_DNA"/>
</dbReference>
<reference evidence="2 3" key="1">
    <citation type="submission" date="2013-11" db="EMBL/GenBank/DDBJ databases">
        <title>Draft genome of the bovine lungworm Dictyocaulus viviparus.</title>
        <authorList>
            <person name="Mitreva M."/>
        </authorList>
    </citation>
    <scope>NUCLEOTIDE SEQUENCE [LARGE SCALE GENOMIC DNA]</scope>
    <source>
        <strain evidence="2 3">HannoverDv2000</strain>
    </source>
</reference>
<evidence type="ECO:0000313" key="2">
    <source>
        <dbReference type="EMBL" id="KJH43192.1"/>
    </source>
</evidence>
<dbReference type="InterPro" id="IPR053235">
    <property type="entry name" value="Ser_Thr_kinase"/>
</dbReference>
<dbReference type="InterPro" id="IPR000719">
    <property type="entry name" value="Prot_kinase_dom"/>
</dbReference>
<proteinExistence type="predicted"/>
<feature type="non-terminal residue" evidence="2">
    <location>
        <position position="1"/>
    </location>
</feature>
<dbReference type="OrthoDB" id="5805989at2759"/>
<sequence>VSRRASPDVFPFWVTKYVVWPDTDQTFSIKYSHNGIGHLRREFKILTHISMNHSNLVKWFGVGVCGGKVLSLVFESCSGGILSTFLDQVKKSLSHRMNNNEPSNEYQMHSLAFHIHRFALNVAQALIYLHDQHCIHLHITADNVYLALEYSNPLDIPCDQTVKVGDFCWATVPHVKCTKLDSPASLLPPEGLVNDDGNATTVDVWQYGLLLAAMVTLNSSKPLLDLPQDIILMDRLIKNYYTSLSSGIRRFDPYVSSLKSKISMCLSSYAQNRADMRKIEKEIFHSTLYLRFQKTGTSSVLV</sequence>
<dbReference type="GO" id="GO:0004674">
    <property type="term" value="F:protein serine/threonine kinase activity"/>
    <property type="evidence" value="ECO:0007669"/>
    <property type="project" value="TreeGrafter"/>
</dbReference>
<dbReference type="Proteomes" id="UP000053766">
    <property type="component" value="Unassembled WGS sequence"/>
</dbReference>
<name>A0A0D8XHK3_DICVI</name>
<keyword evidence="3" id="KW-1185">Reference proteome</keyword>
<dbReference type="InterPro" id="IPR011009">
    <property type="entry name" value="Kinase-like_dom_sf"/>
</dbReference>
<dbReference type="AlphaFoldDB" id="A0A0D8XHK3"/>
<dbReference type="GO" id="GO:0005737">
    <property type="term" value="C:cytoplasm"/>
    <property type="evidence" value="ECO:0007669"/>
    <property type="project" value="TreeGrafter"/>
</dbReference>
<evidence type="ECO:0000259" key="1">
    <source>
        <dbReference type="PROSITE" id="PS50011"/>
    </source>
</evidence>
<dbReference type="PROSITE" id="PS50011">
    <property type="entry name" value="PROTEIN_KINASE_DOM"/>
    <property type="match status" value="1"/>
</dbReference>
<dbReference type="InterPro" id="IPR001245">
    <property type="entry name" value="Ser-Thr/Tyr_kinase_cat_dom"/>
</dbReference>
<reference evidence="3" key="2">
    <citation type="journal article" date="2016" name="Sci. Rep.">
        <title>Dictyocaulus viviparus genome, variome and transcriptome elucidate lungworm biology and support future intervention.</title>
        <authorList>
            <person name="McNulty S.N."/>
            <person name="Strube C."/>
            <person name="Rosa B.A."/>
            <person name="Martin J.C."/>
            <person name="Tyagi R."/>
            <person name="Choi Y.J."/>
            <person name="Wang Q."/>
            <person name="Hallsworth Pepin K."/>
            <person name="Zhang X."/>
            <person name="Ozersky P."/>
            <person name="Wilson R.K."/>
            <person name="Sternberg P.W."/>
            <person name="Gasser R.B."/>
            <person name="Mitreva M."/>
        </authorList>
    </citation>
    <scope>NUCLEOTIDE SEQUENCE [LARGE SCALE GENOMIC DNA]</scope>
    <source>
        <strain evidence="3">HannoverDv2000</strain>
    </source>
</reference>
<organism evidence="2 3">
    <name type="scientific">Dictyocaulus viviparus</name>
    <name type="common">Bovine lungworm</name>
    <dbReference type="NCBI Taxonomy" id="29172"/>
    <lineage>
        <taxon>Eukaryota</taxon>
        <taxon>Metazoa</taxon>
        <taxon>Ecdysozoa</taxon>
        <taxon>Nematoda</taxon>
        <taxon>Chromadorea</taxon>
        <taxon>Rhabditida</taxon>
        <taxon>Rhabditina</taxon>
        <taxon>Rhabditomorpha</taxon>
        <taxon>Strongyloidea</taxon>
        <taxon>Metastrongylidae</taxon>
        <taxon>Dictyocaulus</taxon>
    </lineage>
</organism>
<accession>A0A0D8XHK3</accession>
<dbReference type="Gene3D" id="1.10.510.10">
    <property type="entry name" value="Transferase(Phosphotransferase) domain 1"/>
    <property type="match status" value="1"/>
</dbReference>
<gene>
    <name evidence="2" type="ORF">DICVIV_10791</name>
</gene>
<feature type="domain" description="Protein kinase" evidence="1">
    <location>
        <begin position="1"/>
        <end position="288"/>
    </location>
</feature>
<dbReference type="Pfam" id="PF07714">
    <property type="entry name" value="PK_Tyr_Ser-Thr"/>
    <property type="match status" value="1"/>
</dbReference>
<dbReference type="PANTHER" id="PTHR24361">
    <property type="entry name" value="MITOGEN-ACTIVATED KINASE KINASE KINASE"/>
    <property type="match status" value="1"/>
</dbReference>
<protein>
    <recommendedName>
        <fullName evidence="1">Protein kinase domain-containing protein</fullName>
    </recommendedName>
</protein>
<evidence type="ECO:0000313" key="3">
    <source>
        <dbReference type="Proteomes" id="UP000053766"/>
    </source>
</evidence>